<organism evidence="19 20">
    <name type="scientific">Actinoplanes regularis</name>
    <dbReference type="NCBI Taxonomy" id="52697"/>
    <lineage>
        <taxon>Bacteria</taxon>
        <taxon>Bacillati</taxon>
        <taxon>Actinomycetota</taxon>
        <taxon>Actinomycetes</taxon>
        <taxon>Micromonosporales</taxon>
        <taxon>Micromonosporaceae</taxon>
        <taxon>Actinoplanes</taxon>
    </lineage>
</organism>
<dbReference type="GO" id="GO:0005737">
    <property type="term" value="C:cytoplasm"/>
    <property type="evidence" value="ECO:0007669"/>
    <property type="project" value="TreeGrafter"/>
</dbReference>
<dbReference type="Pfam" id="PF02744">
    <property type="entry name" value="GalP_UDP_tr_C"/>
    <property type="match status" value="1"/>
</dbReference>
<keyword evidence="9 15" id="KW-0548">Nucleotidyltransferase</keyword>
<dbReference type="Pfam" id="PF01087">
    <property type="entry name" value="GalP_UDP_transf"/>
    <property type="match status" value="1"/>
</dbReference>
<evidence type="ECO:0000256" key="13">
    <source>
        <dbReference type="ARBA" id="ARBA00023277"/>
    </source>
</evidence>
<dbReference type="Gene3D" id="3.30.428.10">
    <property type="entry name" value="HIT-like"/>
    <property type="match status" value="2"/>
</dbReference>
<evidence type="ECO:0000256" key="14">
    <source>
        <dbReference type="NCBIfam" id="TIGR00209"/>
    </source>
</evidence>
<dbReference type="EC" id="2.7.7.12" evidence="6 14"/>
<dbReference type="RefSeq" id="WP_307833939.1">
    <property type="nucleotide sequence ID" value="NZ_BOMU01000054.1"/>
</dbReference>
<dbReference type="SUPFAM" id="SSF54197">
    <property type="entry name" value="HIT-like"/>
    <property type="match status" value="2"/>
</dbReference>
<sequence length="1146" mass="125711">MPTDPLTWPEPLSVRHTGWATPLTRPRMSNDEDVRPGVSLTNRYLIKDGAPVIPVSGELHYSRVPRHRWAERLRQMKAGGVTVVASYLFWLHHSPAPGEYRFDGNLDVAAFVDLAVETGLDVVLRLGPWVHAESRNGGFPDWVRNAPVRHRTDDPGYLRLVEEWFAAIGAAVGDRFATVLGIQLENELYTQPEHLRTLKRMARAAGMSAPIWTATAWDSAELPEEEVLPLYGGYGDGFWVDSDAPWAPNFRDHYFFSHVWDDPGIGADVRRAQNIEAAKGGPRTPSELFPAATCELAGGMATAYHRRPRPSALDVATIAHCKIGNGSAWQGYYMYAGGTNPVGTDMGDSGGMQESHATGYPNDLPRLGYDFHAPIGEAGALAPSHAELRRQHIFLAAFGAKLAEMPSSLPDVRPNGVEDGRTLRWALRSDGRSGFLFIAWHQPHFPLDTYRGARFKVVLDDGELEFPSRPVDIPAGTLARWPVNLTAGGVRLPWATASALTLLPGAVPTLVLLAEAGIPPELAVFDQGSVVVRELTPGLEPLRVETETGVLDILTLPAGTAGSVWVSEEAGRRLLLSDDELQWDATGRLTLKTASIASVRVYDPAARAFADLPITPDRAPLRVDVTATELRAATAVPAEYGKHDGRVSAPVRAAFDQHAAVFHLELPEWAADPEHDALLEIDWAGDAGELRVDGVTVTDRFWDGSRWQVNLTDAGHRRGARVTLHLLPLATVSRVSLPPEARDRLVAAGSQLLAIDAIRVTGRSLTTEPAPEHRVRKTSRRMADGREIIYFDDTEPYVSGAAARRAEDTRPLPPAEEVLKGGAQLRYDQLTGEWIAMAAHRNDRTFMPPADQDPLAPTVPGGFPTEIAEAGYDVVVFENRFPSFSPRNDLLDGHVDGDPLWPVRPAGGRTEVVCFSSAPKGSFGSLTPHRARTVIEAWADRTRELGEQPGIEHVFVFENRGEEIGVTLPHPHGQIYAFPFVPPKAARMLEMAERHRDRTGGNLFRDVLDAERRAGSRIVTASEHWTAYVPAAARWPVEVHLAPHRDVADLPALTGPERDDLARIYLDVLGRLDRYFPGPEPLPYIAGVHQAPVHLGRDLFRLHLQVFSVLRAPGKLKYLAGVESAMAAWISDTTPEKIAARLREVA</sequence>
<evidence type="ECO:0000256" key="12">
    <source>
        <dbReference type="ARBA" id="ARBA00023144"/>
    </source>
</evidence>
<dbReference type="InterPro" id="IPR005849">
    <property type="entry name" value="GalP_Utransf_N"/>
</dbReference>
<dbReference type="GO" id="GO:0033499">
    <property type="term" value="P:galactose catabolic process via UDP-galactose, Leloir pathway"/>
    <property type="evidence" value="ECO:0007669"/>
    <property type="project" value="TreeGrafter"/>
</dbReference>
<evidence type="ECO:0000256" key="1">
    <source>
        <dbReference type="ARBA" id="ARBA00001107"/>
    </source>
</evidence>
<evidence type="ECO:0000256" key="11">
    <source>
        <dbReference type="ARBA" id="ARBA00022833"/>
    </source>
</evidence>
<evidence type="ECO:0000256" key="7">
    <source>
        <dbReference type="ARBA" id="ARBA00016340"/>
    </source>
</evidence>
<dbReference type="AlphaFoldDB" id="A0A238ZKL0"/>
<evidence type="ECO:0000256" key="10">
    <source>
        <dbReference type="ARBA" id="ARBA00022723"/>
    </source>
</evidence>
<comment type="catalytic activity">
    <reaction evidence="1 15">
        <text>alpha-D-galactose 1-phosphate + UDP-alpha-D-glucose = alpha-D-glucose 1-phosphate + UDP-alpha-D-galactose</text>
        <dbReference type="Rhea" id="RHEA:13989"/>
        <dbReference type="ChEBI" id="CHEBI:58336"/>
        <dbReference type="ChEBI" id="CHEBI:58601"/>
        <dbReference type="ChEBI" id="CHEBI:58885"/>
        <dbReference type="ChEBI" id="CHEBI:66914"/>
        <dbReference type="EC" id="2.7.7.12"/>
    </reaction>
</comment>
<dbReference type="PROSITE" id="PS00117">
    <property type="entry name" value="GAL_P_UDP_TRANSF_I"/>
    <property type="match status" value="1"/>
</dbReference>
<evidence type="ECO:0000313" key="19">
    <source>
        <dbReference type="EMBL" id="SNR83986.1"/>
    </source>
</evidence>
<dbReference type="Proteomes" id="UP000198415">
    <property type="component" value="Unassembled WGS sequence"/>
</dbReference>
<dbReference type="InterPro" id="IPR017853">
    <property type="entry name" value="GH"/>
</dbReference>
<dbReference type="InterPro" id="IPR001937">
    <property type="entry name" value="GalP_UDPtransf1"/>
</dbReference>
<keyword evidence="11" id="KW-0862">Zinc</keyword>
<dbReference type="EMBL" id="FZNR01000006">
    <property type="protein sequence ID" value="SNR83986.1"/>
    <property type="molecule type" value="Genomic_DNA"/>
</dbReference>
<keyword evidence="20" id="KW-1185">Reference proteome</keyword>
<evidence type="ECO:0000256" key="8">
    <source>
        <dbReference type="ARBA" id="ARBA00022679"/>
    </source>
</evidence>
<keyword evidence="10 15" id="KW-0479">Metal-binding</keyword>
<dbReference type="NCBIfam" id="TIGR00209">
    <property type="entry name" value="galT_1"/>
    <property type="match status" value="1"/>
</dbReference>
<comment type="similarity">
    <text evidence="4">Belongs to the glycosyl hydrolase 35 family.</text>
</comment>
<dbReference type="PANTHER" id="PTHR11943">
    <property type="entry name" value="GALACTOSE-1-PHOSPHATE URIDYLYLTRANSFERASE"/>
    <property type="match status" value="1"/>
</dbReference>
<feature type="domain" description="Galactose-1-phosphate uridyl transferase N-terminal" evidence="16">
    <location>
        <begin position="824"/>
        <end position="982"/>
    </location>
</feature>
<accession>A0A238ZKL0</accession>
<keyword evidence="12 15" id="KW-0299">Galactose metabolism</keyword>
<evidence type="ECO:0000256" key="15">
    <source>
        <dbReference type="RuleBase" id="RU000506"/>
    </source>
</evidence>
<dbReference type="InterPro" id="IPR019779">
    <property type="entry name" value="GalP_UDPtransf1_His-AS"/>
</dbReference>
<evidence type="ECO:0000256" key="9">
    <source>
        <dbReference type="ARBA" id="ARBA00022695"/>
    </source>
</evidence>
<dbReference type="GO" id="GO:0008108">
    <property type="term" value="F:UDP-glucose:hexose-1-phosphate uridylyltransferase activity"/>
    <property type="evidence" value="ECO:0007669"/>
    <property type="project" value="UniProtKB-UniRule"/>
</dbReference>
<comment type="pathway">
    <text evidence="3 15">Carbohydrate metabolism; galactose metabolism.</text>
</comment>
<protein>
    <recommendedName>
        <fullName evidence="7 14">Galactose-1-phosphate uridylyltransferase</fullName>
        <ecNumber evidence="6 14">2.7.7.12</ecNumber>
    </recommendedName>
</protein>
<dbReference type="InterPro" id="IPR005850">
    <property type="entry name" value="GalP_Utransf_C"/>
</dbReference>
<dbReference type="PANTHER" id="PTHR11943:SF1">
    <property type="entry name" value="GALACTOSE-1-PHOSPHATE URIDYLYLTRANSFERASE"/>
    <property type="match status" value="1"/>
</dbReference>
<proteinExistence type="inferred from homology"/>
<name>A0A238ZKL0_9ACTN</name>
<evidence type="ECO:0000259" key="16">
    <source>
        <dbReference type="Pfam" id="PF01087"/>
    </source>
</evidence>
<comment type="similarity">
    <text evidence="5 15">Belongs to the galactose-1-phosphate uridylyltransferase type 1 family.</text>
</comment>
<feature type="domain" description="Glycoside hydrolase 35 catalytic" evidence="17">
    <location>
        <begin position="45"/>
        <end position="392"/>
    </location>
</feature>
<dbReference type="Gene3D" id="3.20.20.80">
    <property type="entry name" value="Glycosidases"/>
    <property type="match status" value="1"/>
</dbReference>
<dbReference type="GO" id="GO:0008270">
    <property type="term" value="F:zinc ion binding"/>
    <property type="evidence" value="ECO:0007669"/>
    <property type="project" value="InterPro"/>
</dbReference>
<dbReference type="InterPro" id="IPR001944">
    <property type="entry name" value="Glycoside_Hdrlase_35"/>
</dbReference>
<evidence type="ECO:0000259" key="18">
    <source>
        <dbReference type="Pfam" id="PF02744"/>
    </source>
</evidence>
<dbReference type="UniPathway" id="UPA00214"/>
<feature type="domain" description="Galactose-1-phosphate uridyl transferase C-terminal" evidence="18">
    <location>
        <begin position="997"/>
        <end position="1145"/>
    </location>
</feature>
<reference evidence="19 20" key="1">
    <citation type="submission" date="2017-06" db="EMBL/GenBank/DDBJ databases">
        <authorList>
            <person name="Kim H.J."/>
            <person name="Triplett B.A."/>
        </authorList>
    </citation>
    <scope>NUCLEOTIDE SEQUENCE [LARGE SCALE GENOMIC DNA]</scope>
    <source>
        <strain evidence="19 20">DSM 43151</strain>
    </source>
</reference>
<evidence type="ECO:0000256" key="3">
    <source>
        <dbReference type="ARBA" id="ARBA00004947"/>
    </source>
</evidence>
<dbReference type="InterPro" id="IPR031330">
    <property type="entry name" value="Gly_Hdrlase_35_cat"/>
</dbReference>
<evidence type="ECO:0000259" key="17">
    <source>
        <dbReference type="Pfam" id="PF01301"/>
    </source>
</evidence>
<evidence type="ECO:0000256" key="6">
    <source>
        <dbReference type="ARBA" id="ARBA00012384"/>
    </source>
</evidence>
<keyword evidence="13 15" id="KW-0119">Carbohydrate metabolism</keyword>
<evidence type="ECO:0000256" key="4">
    <source>
        <dbReference type="ARBA" id="ARBA00009809"/>
    </source>
</evidence>
<dbReference type="PRINTS" id="PR00742">
    <property type="entry name" value="GLHYDRLASE35"/>
</dbReference>
<gene>
    <name evidence="19" type="ORF">SAMN06264365_106114</name>
</gene>
<evidence type="ECO:0000256" key="5">
    <source>
        <dbReference type="ARBA" id="ARBA00010951"/>
    </source>
</evidence>
<evidence type="ECO:0000256" key="2">
    <source>
        <dbReference type="ARBA" id="ARBA00001947"/>
    </source>
</evidence>
<dbReference type="GO" id="GO:0004553">
    <property type="term" value="F:hydrolase activity, hydrolyzing O-glycosyl compounds"/>
    <property type="evidence" value="ECO:0007669"/>
    <property type="project" value="InterPro"/>
</dbReference>
<dbReference type="SUPFAM" id="SSF51445">
    <property type="entry name" value="(Trans)glycosidases"/>
    <property type="match status" value="1"/>
</dbReference>
<dbReference type="Pfam" id="PF01301">
    <property type="entry name" value="Glyco_hydro_35"/>
    <property type="match status" value="1"/>
</dbReference>
<comment type="cofactor">
    <cofactor evidence="2">
        <name>Zn(2+)</name>
        <dbReference type="ChEBI" id="CHEBI:29105"/>
    </cofactor>
</comment>
<evidence type="ECO:0000313" key="20">
    <source>
        <dbReference type="Proteomes" id="UP000198415"/>
    </source>
</evidence>
<keyword evidence="8 15" id="KW-0808">Transferase</keyword>
<dbReference type="InterPro" id="IPR036265">
    <property type="entry name" value="HIT-like_sf"/>
</dbReference>